<evidence type="ECO:0000256" key="6">
    <source>
        <dbReference type="SAM" id="Phobius"/>
    </source>
</evidence>
<feature type="transmembrane region" description="Helical" evidence="6">
    <location>
        <begin position="42"/>
        <end position="64"/>
    </location>
</feature>
<dbReference type="AlphaFoldDB" id="A0A7D6BQF1"/>
<accession>A0A7D6BQF1</accession>
<gene>
    <name evidence="8" type="ORF">Sv326_0588</name>
</gene>
<dbReference type="Proteomes" id="UP000510821">
    <property type="component" value="Chromosome"/>
</dbReference>
<sequence length="340" mass="37808">MIIGVSKAFSGIAPRRYKRGVEALMNYAGVDEDVDVWLGKRILAVLLLGVIGVFIPHLLLLAGVTLFDYSQPNAEFYYSAMSGLALLLLTCVVLYFHLYYVIDERRKRVEAILPDFLLLIAANLRAGMTPIAAFIESSRPEFGPLEDEIRVVASRSLGTESFMSIFGRLSERIDSRVLKRVVGLFTTGMVSGGHLARLLETSALDIRETQELRQELESSTRMYIIFVLFVVLIGVPLLLSISIQFLVKLTALKSQISNISFGEFGYTFMMVQSTLEPAFVENMTYMILIGTTFFVSILIGVINEGKLMYGLRYFIPLAVIGVVDFIVFRGVVQGILVALA</sequence>
<evidence type="ECO:0000256" key="3">
    <source>
        <dbReference type="ARBA" id="ARBA00022692"/>
    </source>
</evidence>
<evidence type="ECO:0000259" key="7">
    <source>
        <dbReference type="Pfam" id="PF00482"/>
    </source>
</evidence>
<dbReference type="PANTHER" id="PTHR35402:SF1">
    <property type="entry name" value="TYPE II SECRETION SYSTEM PROTEIN GSPF DOMAIN-CONTAINING PROTEIN"/>
    <property type="match status" value="1"/>
</dbReference>
<keyword evidence="3 6" id="KW-0812">Transmembrane</keyword>
<keyword evidence="5 6" id="KW-0472">Membrane</keyword>
<organism evidence="8 9">
    <name type="scientific">Fermentimicrarchaeum limneticum</name>
    <dbReference type="NCBI Taxonomy" id="2795018"/>
    <lineage>
        <taxon>Archaea</taxon>
        <taxon>Candidatus Micrarchaeota</taxon>
        <taxon>Candidatus Fermentimicrarchaeales</taxon>
        <taxon>Candidatus Fermentimicrarchaeaceae</taxon>
        <taxon>Candidatus Fermentimicrarchaeum</taxon>
    </lineage>
</organism>
<feature type="transmembrane region" description="Helical" evidence="6">
    <location>
        <begin position="314"/>
        <end position="339"/>
    </location>
</feature>
<evidence type="ECO:0000256" key="4">
    <source>
        <dbReference type="ARBA" id="ARBA00022989"/>
    </source>
</evidence>
<evidence type="ECO:0000256" key="1">
    <source>
        <dbReference type="ARBA" id="ARBA00004651"/>
    </source>
</evidence>
<feature type="transmembrane region" description="Helical" evidence="6">
    <location>
        <begin position="76"/>
        <end position="98"/>
    </location>
</feature>
<dbReference type="KEGG" id="flt:Sv326_0588"/>
<dbReference type="EMBL" id="CP058998">
    <property type="protein sequence ID" value="QLJ52763.1"/>
    <property type="molecule type" value="Genomic_DNA"/>
</dbReference>
<name>A0A7D6BQF1_FERL1</name>
<feature type="transmembrane region" description="Helical" evidence="6">
    <location>
        <begin position="283"/>
        <end position="302"/>
    </location>
</feature>
<feature type="domain" description="Type II secretion system protein GspF" evidence="7">
    <location>
        <begin position="116"/>
        <end position="241"/>
    </location>
</feature>
<feature type="transmembrane region" description="Helical" evidence="6">
    <location>
        <begin position="223"/>
        <end position="247"/>
    </location>
</feature>
<comment type="subcellular location">
    <subcellularLocation>
        <location evidence="1">Cell membrane</location>
        <topology evidence="1">Multi-pass membrane protein</topology>
    </subcellularLocation>
</comment>
<dbReference type="Pfam" id="PF00482">
    <property type="entry name" value="T2SSF"/>
    <property type="match status" value="1"/>
</dbReference>
<dbReference type="PANTHER" id="PTHR35402">
    <property type="entry name" value="INTEGRAL MEMBRANE PROTEIN-RELATED"/>
    <property type="match status" value="1"/>
</dbReference>
<dbReference type="GO" id="GO:0005886">
    <property type="term" value="C:plasma membrane"/>
    <property type="evidence" value="ECO:0007669"/>
    <property type="project" value="UniProtKB-SubCell"/>
</dbReference>
<evidence type="ECO:0000256" key="5">
    <source>
        <dbReference type="ARBA" id="ARBA00023136"/>
    </source>
</evidence>
<reference evidence="9" key="1">
    <citation type="submission" date="2020-07" db="EMBL/GenBank/DDBJ databases">
        <title>Metabolic diversity and evolutionary history of the archaeal phylum ###Micrarchaeota### uncovered from a freshwater lake metagenome.</title>
        <authorList>
            <person name="Kadnikov V.V."/>
            <person name="Savvichev A.S."/>
            <person name="Mardanov A.V."/>
            <person name="Beletsky A.V."/>
            <person name="Chupakov A.V."/>
            <person name="Kokryatskaya N.M."/>
            <person name="Pimenov N.V."/>
            <person name="Ravin N.V."/>
        </authorList>
    </citation>
    <scope>NUCLEOTIDE SEQUENCE [LARGE SCALE GENOMIC DNA]</scope>
</reference>
<protein>
    <submittedName>
        <fullName evidence="8">Type II secretion system (T2SS), protein F</fullName>
    </submittedName>
</protein>
<evidence type="ECO:0000313" key="8">
    <source>
        <dbReference type="EMBL" id="QLJ52763.1"/>
    </source>
</evidence>
<evidence type="ECO:0000256" key="2">
    <source>
        <dbReference type="ARBA" id="ARBA00022475"/>
    </source>
</evidence>
<proteinExistence type="predicted"/>
<keyword evidence="4 6" id="KW-1133">Transmembrane helix</keyword>
<keyword evidence="2" id="KW-1003">Cell membrane</keyword>
<dbReference type="InterPro" id="IPR056569">
    <property type="entry name" value="ArlJ-like"/>
</dbReference>
<evidence type="ECO:0000313" key="9">
    <source>
        <dbReference type="Proteomes" id="UP000510821"/>
    </source>
</evidence>
<dbReference type="InterPro" id="IPR018076">
    <property type="entry name" value="T2SS_GspF_dom"/>
</dbReference>